<organism evidence="2 3">
    <name type="scientific">Sungouiella intermedia</name>
    <dbReference type="NCBI Taxonomy" id="45354"/>
    <lineage>
        <taxon>Eukaryota</taxon>
        <taxon>Fungi</taxon>
        <taxon>Dikarya</taxon>
        <taxon>Ascomycota</taxon>
        <taxon>Saccharomycotina</taxon>
        <taxon>Pichiomycetes</taxon>
        <taxon>Metschnikowiaceae</taxon>
        <taxon>Sungouiella</taxon>
    </lineage>
</organism>
<evidence type="ECO:0000313" key="2">
    <source>
        <dbReference type="EMBL" id="SGZ58869.1"/>
    </source>
</evidence>
<name>A0A1L0GS73_9ASCO</name>
<protein>
    <submittedName>
        <fullName evidence="2">CIC11C00000004913</fullName>
    </submittedName>
</protein>
<accession>A0A1L0GS73</accession>
<gene>
    <name evidence="2" type="ORF">SAMEA4029009_CIC11G00000004913</name>
</gene>
<reference evidence="3" key="1">
    <citation type="submission" date="2016-10" db="EMBL/GenBank/DDBJ databases">
        <authorList>
            <person name="Geijer C."/>
            <person name="Jareborg N."/>
            <person name="Dainat J."/>
        </authorList>
    </citation>
    <scope>NUCLEOTIDE SEQUENCE [LARGE SCALE GENOMIC DNA]</scope>
    <source>
        <strain evidence="3">PYCC 4715</strain>
    </source>
</reference>
<dbReference type="PROSITE" id="PS50181">
    <property type="entry name" value="FBOX"/>
    <property type="match status" value="1"/>
</dbReference>
<sequence length="480" mass="54904">MKKYQLMGRRKVSSVPKKHTYQPLHLHSMPYEILMQIFAEVAEDMPSLLLLALVCSKFNNIVSKSFIYHTVKFKSTHQFAKFCQAHLPLKTSLGRRFGTTEPSSKVNLIRCVHFDNPPTHDPTSLTQIAGTYSVDTLSGTTKYQDFVSQMKSLLNEAYGIKEVRLTEISPQFEFPLDLIQTQLFSSIKLRFKAPKPSRKIEKVVLVAQSGWKIPFKLGHISLFIHVFDEISELKLNKFVINDLKILCDLLQIPFSIDCLVLTASVYSDCRKPNQKRVPSKLFAKTTSLLLEDIQHGNDLCLIDFIKCNDDLSRLSIDIGSSIFYYVDPQDQTVKFNFSKYNNFFKLVCSGKGGYSKLKEVVLTNFDLFNSFSHQHDSKLDSISEEGEEDDWVEKPTNTFEHFMTYLSQVTYLTIVVKEAPAVMHTCVNCGFTVTEKTKSISSLLPHEWAIILSPILANRHCSVLIYNHKLRPLFSRRAVD</sequence>
<dbReference type="CDD" id="cd09917">
    <property type="entry name" value="F-box_SF"/>
    <property type="match status" value="1"/>
</dbReference>
<dbReference type="InterPro" id="IPR036047">
    <property type="entry name" value="F-box-like_dom_sf"/>
</dbReference>
<evidence type="ECO:0000313" key="3">
    <source>
        <dbReference type="Proteomes" id="UP000182259"/>
    </source>
</evidence>
<dbReference type="AlphaFoldDB" id="A0A1L0GS73"/>
<dbReference type="InterPro" id="IPR001810">
    <property type="entry name" value="F-box_dom"/>
</dbReference>
<dbReference type="SUPFAM" id="SSF81383">
    <property type="entry name" value="F-box domain"/>
    <property type="match status" value="1"/>
</dbReference>
<dbReference type="EMBL" id="LT635770">
    <property type="protein sequence ID" value="SGZ58869.1"/>
    <property type="molecule type" value="Genomic_DNA"/>
</dbReference>
<dbReference type="Proteomes" id="UP000182259">
    <property type="component" value="Chromosome VII"/>
</dbReference>
<proteinExistence type="predicted"/>
<dbReference type="Gene3D" id="1.20.1280.50">
    <property type="match status" value="1"/>
</dbReference>
<feature type="domain" description="F-box" evidence="1">
    <location>
        <begin position="23"/>
        <end position="71"/>
    </location>
</feature>
<evidence type="ECO:0000259" key="1">
    <source>
        <dbReference type="PROSITE" id="PS50181"/>
    </source>
</evidence>
<dbReference type="Pfam" id="PF12937">
    <property type="entry name" value="F-box-like"/>
    <property type="match status" value="1"/>
</dbReference>